<dbReference type="PANTHER" id="PTHR48079">
    <property type="entry name" value="PROTEIN YEEZ"/>
    <property type="match status" value="1"/>
</dbReference>
<evidence type="ECO:0000259" key="1">
    <source>
        <dbReference type="Pfam" id="PF01370"/>
    </source>
</evidence>
<reference evidence="2 3" key="1">
    <citation type="submission" date="2022-03" db="EMBL/GenBank/DDBJ databases">
        <title>Ignatzschineria rhizosphaerae HR5S32.</title>
        <authorList>
            <person name="Sun J.Q."/>
            <person name="Feng J.Y."/>
        </authorList>
    </citation>
    <scope>NUCLEOTIDE SEQUENCE [LARGE SCALE GENOMIC DNA]</scope>
    <source>
        <strain evidence="2 3">HR5S32</strain>
    </source>
</reference>
<dbReference type="Proteomes" id="UP000829542">
    <property type="component" value="Chromosome"/>
</dbReference>
<dbReference type="PANTHER" id="PTHR48079:SF6">
    <property type="entry name" value="NAD(P)-BINDING DOMAIN-CONTAINING PROTEIN-RELATED"/>
    <property type="match status" value="1"/>
</dbReference>
<evidence type="ECO:0000313" key="3">
    <source>
        <dbReference type="Proteomes" id="UP000829542"/>
    </source>
</evidence>
<dbReference type="SUPFAM" id="SSF51735">
    <property type="entry name" value="NAD(P)-binding Rossmann-fold domains"/>
    <property type="match status" value="1"/>
</dbReference>
<accession>A0ABY3X2F5</accession>
<keyword evidence="3" id="KW-1185">Reference proteome</keyword>
<dbReference type="InterPro" id="IPR001509">
    <property type="entry name" value="Epimerase_deHydtase"/>
</dbReference>
<protein>
    <submittedName>
        <fullName evidence="2">NAD-dependent epimerase/dehydratase family protein</fullName>
    </submittedName>
</protein>
<dbReference type="InterPro" id="IPR036291">
    <property type="entry name" value="NAD(P)-bd_dom_sf"/>
</dbReference>
<dbReference type="RefSeq" id="WP_242151848.1">
    <property type="nucleotide sequence ID" value="NZ_CP093379.1"/>
</dbReference>
<dbReference type="EMBL" id="CP093379">
    <property type="protein sequence ID" value="UNM97063.1"/>
    <property type="molecule type" value="Genomic_DNA"/>
</dbReference>
<sequence length="302" mass="33925">MNDLKKVTVIGAGWLGMPLIASLLQQNYQVIATKQSADVLEKTTKILTPFAKNSQHLQVQAFSQNILERETSAIDLLKPLFSNRKIIITIPPSGFLSPFNSENRHQNEDSYAAFIRQIADLAQLYQAQEIIYTSSSSVYGDSSGIIHEALPAMPKTKSAQAIFKAEKALQNREIPITILRLAGLIGHGRHPVFSLQGRDNIRSPFNAINLLHIQDLIEAITAILRRPKAPWDNHIYNLVAPTHPNRKSYYQTLAKHLNLALPLFEPPKPELKRIIDGEKITEEGDFNYRITDLVHASLDKII</sequence>
<proteinExistence type="predicted"/>
<dbReference type="Gene3D" id="3.40.50.720">
    <property type="entry name" value="NAD(P)-binding Rossmann-like Domain"/>
    <property type="match status" value="1"/>
</dbReference>
<dbReference type="Pfam" id="PF01370">
    <property type="entry name" value="Epimerase"/>
    <property type="match status" value="1"/>
</dbReference>
<gene>
    <name evidence="2" type="ORF">MMG00_04210</name>
</gene>
<organism evidence="2 3">
    <name type="scientific">Ignatzschineria rhizosphaerae</name>
    <dbReference type="NCBI Taxonomy" id="2923279"/>
    <lineage>
        <taxon>Bacteria</taxon>
        <taxon>Pseudomonadati</taxon>
        <taxon>Pseudomonadota</taxon>
        <taxon>Gammaproteobacteria</taxon>
        <taxon>Cardiobacteriales</taxon>
        <taxon>Ignatzschineriaceae</taxon>
        <taxon>Ignatzschineria</taxon>
    </lineage>
</organism>
<evidence type="ECO:0000313" key="2">
    <source>
        <dbReference type="EMBL" id="UNM97063.1"/>
    </source>
</evidence>
<dbReference type="InterPro" id="IPR051783">
    <property type="entry name" value="NAD(P)-dependent_oxidoreduct"/>
</dbReference>
<feature type="domain" description="NAD-dependent epimerase/dehydratase" evidence="1">
    <location>
        <begin position="8"/>
        <end position="190"/>
    </location>
</feature>
<name>A0ABY3X2F5_9GAMM</name>